<dbReference type="EMBL" id="JAAXPJ010000001">
    <property type="protein sequence ID" value="NKZ10350.1"/>
    <property type="molecule type" value="Genomic_DNA"/>
</dbReference>
<protein>
    <recommendedName>
        <fullName evidence="1">DUF7159 domain-containing protein</fullName>
    </recommendedName>
</protein>
<dbReference type="AlphaFoldDB" id="A0A7X6MKA4"/>
<organism evidence="2 3">
    <name type="scientific">Mycolicibacterium septicum DSM 44393</name>
    <dbReference type="NCBI Taxonomy" id="1341646"/>
    <lineage>
        <taxon>Bacteria</taxon>
        <taxon>Bacillati</taxon>
        <taxon>Actinomycetota</taxon>
        <taxon>Actinomycetes</taxon>
        <taxon>Mycobacteriales</taxon>
        <taxon>Mycobacteriaceae</taxon>
        <taxon>Mycolicibacterium</taxon>
    </lineage>
</organism>
<evidence type="ECO:0000313" key="2">
    <source>
        <dbReference type="EMBL" id="NKZ10350.1"/>
    </source>
</evidence>
<accession>A0A7X6MKA4</accession>
<gene>
    <name evidence="2" type="ORF">HGA11_05110</name>
</gene>
<dbReference type="InterPro" id="IPR055583">
    <property type="entry name" value="DUF7159"/>
</dbReference>
<feature type="domain" description="DUF7159" evidence="1">
    <location>
        <begin position="3"/>
        <end position="126"/>
    </location>
</feature>
<dbReference type="Proteomes" id="UP000518188">
    <property type="component" value="Unassembled WGS sequence"/>
</dbReference>
<reference evidence="2 3" key="1">
    <citation type="submission" date="2020-04" db="EMBL/GenBank/DDBJ databases">
        <title>MicrobeNet Type strains.</title>
        <authorList>
            <person name="Nicholson A.C."/>
        </authorList>
    </citation>
    <scope>NUCLEOTIDE SEQUENCE [LARGE SCALE GENOMIC DNA]</scope>
    <source>
        <strain evidence="2 3">ATCC 700731</strain>
    </source>
</reference>
<evidence type="ECO:0000313" key="3">
    <source>
        <dbReference type="Proteomes" id="UP000518188"/>
    </source>
</evidence>
<evidence type="ECO:0000259" key="1">
    <source>
        <dbReference type="Pfam" id="PF23717"/>
    </source>
</evidence>
<name>A0A7X6MKA4_9MYCO</name>
<sequence>MKTVLGLSVTSHRIAWALVDGRSTDVTALDDDAFEVDASDQLADRVAAAARSAQAIAATSGQDVAAIGVTWHGPDSADTGDHLPELLDLLAAAGFDDVRVVSGQAGADDLDEDEAQVRDAQAAARAVATNAVAATSRLPRYRPPAPCKHRAARVVAAAAATVAAGMLTVGSQFTAPAPIPAGDEGDIAAAAPAPRLVTVAAPRLSERAVTMLPTEEPVQVQVAERAERVPVEQPVEPVVAAHVTPAEPVAPVPLAQPVAVVQTAVPQAVPVVQMAVPAQAPVASNMPTQQSAGVPAAHLPAVQPQLSAAEAHIAADPSPGPASAPAPLSVPAPALAPAPLPAPAVAPVPPPDPISGWLLAAMP</sequence>
<comment type="caution">
    <text evidence="2">The sequence shown here is derived from an EMBL/GenBank/DDBJ whole genome shotgun (WGS) entry which is preliminary data.</text>
</comment>
<dbReference type="Pfam" id="PF23717">
    <property type="entry name" value="DUF7159"/>
    <property type="match status" value="1"/>
</dbReference>
<dbReference type="RefSeq" id="WP_168441605.1">
    <property type="nucleotide sequence ID" value="NZ_JAAXPJ010000001.1"/>
</dbReference>
<proteinExistence type="predicted"/>